<dbReference type="EMBL" id="CP071868">
    <property type="protein sequence ID" value="QTE29008.1"/>
    <property type="molecule type" value="Genomic_DNA"/>
</dbReference>
<evidence type="ECO:0000259" key="3">
    <source>
        <dbReference type="Pfam" id="PF04892"/>
    </source>
</evidence>
<feature type="compositionally biased region" description="Basic residues" evidence="1">
    <location>
        <begin position="140"/>
        <end position="149"/>
    </location>
</feature>
<feature type="transmembrane region" description="Helical" evidence="2">
    <location>
        <begin position="121"/>
        <end position="139"/>
    </location>
</feature>
<feature type="region of interest" description="Disordered" evidence="1">
    <location>
        <begin position="140"/>
        <end position="162"/>
    </location>
</feature>
<dbReference type="AlphaFoldDB" id="A0A8A4ZH89"/>
<proteinExistence type="predicted"/>
<keyword evidence="2" id="KW-0812">Transmembrane</keyword>
<keyword evidence="2" id="KW-1133">Transmembrane helix</keyword>
<sequence length="162" mass="17427">MTSATWLPRHRRVTGAILAAYLVALVFVLGWPTPVDAGVNDTLLRALGWLHGHGLPAWVGYDQVEFAANVVLFVPVGLLLALELYRRPWWVAALGGFGLSVLAELAQALTRPDRFATGRDVLANTLGAVVGAAVIGARSRSRSRARPRRPAADAPARDYGPR</sequence>
<evidence type="ECO:0000256" key="2">
    <source>
        <dbReference type="SAM" id="Phobius"/>
    </source>
</evidence>
<keyword evidence="5" id="KW-1185">Reference proteome</keyword>
<dbReference type="RefSeq" id="WP_227423269.1">
    <property type="nucleotide sequence ID" value="NZ_CP071868.1"/>
</dbReference>
<dbReference type="InterPro" id="IPR006976">
    <property type="entry name" value="VanZ-like"/>
</dbReference>
<gene>
    <name evidence="4" type="ORF">J4E96_17115</name>
</gene>
<organism evidence="4 5">
    <name type="scientific">Pengzhenrongella sicca</name>
    <dbReference type="NCBI Taxonomy" id="2819238"/>
    <lineage>
        <taxon>Bacteria</taxon>
        <taxon>Bacillati</taxon>
        <taxon>Actinomycetota</taxon>
        <taxon>Actinomycetes</taxon>
        <taxon>Micrococcales</taxon>
        <taxon>Pengzhenrongella</taxon>
    </lineage>
</organism>
<evidence type="ECO:0000313" key="4">
    <source>
        <dbReference type="EMBL" id="QTE29008.1"/>
    </source>
</evidence>
<feature type="domain" description="VanZ-like" evidence="3">
    <location>
        <begin position="19"/>
        <end position="135"/>
    </location>
</feature>
<dbReference type="Proteomes" id="UP000663937">
    <property type="component" value="Chromosome"/>
</dbReference>
<keyword evidence="2" id="KW-0472">Membrane</keyword>
<protein>
    <submittedName>
        <fullName evidence="4">VanZ family protein</fullName>
    </submittedName>
</protein>
<feature type="transmembrane region" description="Helical" evidence="2">
    <location>
        <begin position="66"/>
        <end position="82"/>
    </location>
</feature>
<feature type="transmembrane region" description="Helical" evidence="2">
    <location>
        <begin position="89"/>
        <end position="109"/>
    </location>
</feature>
<evidence type="ECO:0000313" key="5">
    <source>
        <dbReference type="Proteomes" id="UP000663937"/>
    </source>
</evidence>
<name>A0A8A4ZH89_9MICO</name>
<dbReference type="KEGG" id="psic:J4E96_17115"/>
<reference evidence="4" key="1">
    <citation type="submission" date="2021-03" db="EMBL/GenBank/DDBJ databases">
        <title>Pengzhenrongella sicca gen. nov., sp. nov., a new member of suborder Micrococcineae isolated from High-Arctic tundra soil.</title>
        <authorList>
            <person name="Peng F."/>
        </authorList>
    </citation>
    <scope>NUCLEOTIDE SEQUENCE</scope>
    <source>
        <strain evidence="4">LRZ-2</strain>
    </source>
</reference>
<evidence type="ECO:0000256" key="1">
    <source>
        <dbReference type="SAM" id="MobiDB-lite"/>
    </source>
</evidence>
<dbReference type="Pfam" id="PF04892">
    <property type="entry name" value="VanZ"/>
    <property type="match status" value="1"/>
</dbReference>
<accession>A0A8A4ZH89</accession>